<evidence type="ECO:0000256" key="2">
    <source>
        <dbReference type="ARBA" id="ARBA00005531"/>
    </source>
</evidence>
<comment type="similarity">
    <text evidence="2 6">Belongs to the thiolase-like superfamily. Chalcone/stilbene synthases family.</text>
</comment>
<dbReference type="InterPro" id="IPR016039">
    <property type="entry name" value="Thiolase-like"/>
</dbReference>
<gene>
    <name evidence="9" type="ORF">LTRI10_LOCUS590</name>
</gene>
<dbReference type="PANTHER" id="PTHR31561">
    <property type="entry name" value="3-KETOACYL-COA SYNTHASE"/>
    <property type="match status" value="1"/>
</dbReference>
<organism evidence="9 10">
    <name type="scientific">Linum trigynum</name>
    <dbReference type="NCBI Taxonomy" id="586398"/>
    <lineage>
        <taxon>Eukaryota</taxon>
        <taxon>Viridiplantae</taxon>
        <taxon>Streptophyta</taxon>
        <taxon>Embryophyta</taxon>
        <taxon>Tracheophyta</taxon>
        <taxon>Spermatophyta</taxon>
        <taxon>Magnoliopsida</taxon>
        <taxon>eudicotyledons</taxon>
        <taxon>Gunneridae</taxon>
        <taxon>Pentapetalae</taxon>
        <taxon>rosids</taxon>
        <taxon>fabids</taxon>
        <taxon>Malpighiales</taxon>
        <taxon>Linaceae</taxon>
        <taxon>Linum</taxon>
    </lineage>
</organism>
<evidence type="ECO:0000313" key="10">
    <source>
        <dbReference type="Proteomes" id="UP001497516"/>
    </source>
</evidence>
<dbReference type="CDD" id="cd00831">
    <property type="entry name" value="CHS_like"/>
    <property type="match status" value="1"/>
</dbReference>
<dbReference type="EC" id="2.3.1.-" evidence="6"/>
<dbReference type="Pfam" id="PF08541">
    <property type="entry name" value="ACP_syn_III_C"/>
    <property type="match status" value="1"/>
</dbReference>
<evidence type="ECO:0000256" key="5">
    <source>
        <dbReference type="ARBA" id="ARBA00047375"/>
    </source>
</evidence>
<dbReference type="Pfam" id="PF08392">
    <property type="entry name" value="FAE1_CUT1_RppA"/>
    <property type="match status" value="1"/>
</dbReference>
<evidence type="ECO:0000256" key="3">
    <source>
        <dbReference type="ARBA" id="ARBA00022679"/>
    </source>
</evidence>
<evidence type="ECO:0000256" key="4">
    <source>
        <dbReference type="ARBA" id="ARBA00023315"/>
    </source>
</evidence>
<reference evidence="9 10" key="1">
    <citation type="submission" date="2024-04" db="EMBL/GenBank/DDBJ databases">
        <authorList>
            <person name="Fracassetti M."/>
        </authorList>
    </citation>
    <scope>NUCLEOTIDE SEQUENCE [LARGE SCALE GENOMIC DNA]</scope>
</reference>
<evidence type="ECO:0000256" key="1">
    <source>
        <dbReference type="ARBA" id="ARBA00005194"/>
    </source>
</evidence>
<comment type="catalytic activity">
    <reaction evidence="5">
        <text>a very-long-chain acyl-CoA + malonyl-CoA + H(+) = a very-long-chain 3-oxoacyl-CoA + CO2 + CoA</text>
        <dbReference type="Rhea" id="RHEA:32727"/>
        <dbReference type="ChEBI" id="CHEBI:15378"/>
        <dbReference type="ChEBI" id="CHEBI:16526"/>
        <dbReference type="ChEBI" id="CHEBI:57287"/>
        <dbReference type="ChEBI" id="CHEBI:57384"/>
        <dbReference type="ChEBI" id="CHEBI:90725"/>
        <dbReference type="ChEBI" id="CHEBI:90736"/>
        <dbReference type="EC" id="2.3.1.199"/>
    </reaction>
</comment>
<evidence type="ECO:0000313" key="9">
    <source>
        <dbReference type="EMBL" id="CAL1352632.1"/>
    </source>
</evidence>
<dbReference type="GO" id="GO:0006633">
    <property type="term" value="P:fatty acid biosynthetic process"/>
    <property type="evidence" value="ECO:0007669"/>
    <property type="project" value="InterPro"/>
</dbReference>
<protein>
    <recommendedName>
        <fullName evidence="6">3-ketoacyl-CoA synthase</fullName>
        <ecNumber evidence="6">2.3.1.-</ecNumber>
    </recommendedName>
</protein>
<proteinExistence type="inferred from homology"/>
<dbReference type="InterPro" id="IPR012392">
    <property type="entry name" value="3-ktacl-CoA_syn"/>
</dbReference>
<accession>A0AAV2C801</accession>
<keyword evidence="3 6" id="KW-0808">Transferase</keyword>
<dbReference type="EMBL" id="OZ034813">
    <property type="protein sequence ID" value="CAL1352632.1"/>
    <property type="molecule type" value="Genomic_DNA"/>
</dbReference>
<dbReference type="GO" id="GO:0009922">
    <property type="term" value="F:fatty acid elongase activity"/>
    <property type="evidence" value="ECO:0007669"/>
    <property type="project" value="UniProtKB-EC"/>
</dbReference>
<sequence length="471" mass="52799">MGTNMLFLFSDWSLVDSVTTIAETAEASSSIFTHFIEARAALLLLGFLYLAFRSNSTSSVYLIDYTCYRPPDHLRAPVPNFTEHIERTEGFSRENRDFQQKVLQRSGIGDEACMPISVHELPPNTSFGPSQQEVEQVVFQVVKDLLSEHRINPKEIDMLISNCSIFCPAPSITSMIINRFGLRSNVKSISLSGMGCSAGLLSISMIKELFKVHKNSLALVLSMEAVTPNGYRGRTKSMLVANTIFRMGGAAILLSNKKHDKWRAHYELQHLVRTHMGADEQSYCSVVQKPDEEDVVGVSLSKSLLQVAARALKINVSELGPLVLPYSEQLKYCWLVTCQKLCGKGRAKREAAVVVPRFKRAFEHFCIHAGGRAIIDGVEKNLKLENEDGEASRMTLYRFGNTSSSSVWYELSYLEAKGKVKKGDRIWQISFGSGFKCNSAVWKSLANVDPERKKAWSDRIHMYPVQMPDFS</sequence>
<dbReference type="InterPro" id="IPR013747">
    <property type="entry name" value="ACP_syn_III_C"/>
</dbReference>
<dbReference type="AlphaFoldDB" id="A0AAV2C801"/>
<dbReference type="Gene3D" id="3.40.47.10">
    <property type="match status" value="1"/>
</dbReference>
<dbReference type="PIRSF" id="PIRSF036417">
    <property type="entry name" value="3-ktacl-CoA_syn"/>
    <property type="match status" value="1"/>
</dbReference>
<name>A0AAV2C801_9ROSI</name>
<dbReference type="InterPro" id="IPR013601">
    <property type="entry name" value="FAE1_typ3_polyketide_synth"/>
</dbReference>
<dbReference type="SUPFAM" id="SSF53901">
    <property type="entry name" value="Thiolase-like"/>
    <property type="match status" value="2"/>
</dbReference>
<dbReference type="Proteomes" id="UP001497516">
    <property type="component" value="Chromosome 1"/>
</dbReference>
<evidence type="ECO:0000259" key="7">
    <source>
        <dbReference type="Pfam" id="PF08392"/>
    </source>
</evidence>
<keyword evidence="4 6" id="KW-0012">Acyltransferase</keyword>
<evidence type="ECO:0000256" key="6">
    <source>
        <dbReference type="PIRNR" id="PIRNR036417"/>
    </source>
</evidence>
<evidence type="ECO:0000259" key="8">
    <source>
        <dbReference type="Pfam" id="PF08541"/>
    </source>
</evidence>
<comment type="pathway">
    <text evidence="1 6">Lipid metabolism; fatty acid biosynthesis.</text>
</comment>
<dbReference type="GO" id="GO:0016020">
    <property type="term" value="C:membrane"/>
    <property type="evidence" value="ECO:0007669"/>
    <property type="project" value="InterPro"/>
</dbReference>
<feature type="domain" description="FAE" evidence="7">
    <location>
        <begin position="57"/>
        <end position="340"/>
    </location>
</feature>
<keyword evidence="10" id="KW-1185">Reference proteome</keyword>
<feature type="domain" description="Beta-ketoacyl-[acyl-carrier-protein] synthase III C-terminal" evidence="8">
    <location>
        <begin position="363"/>
        <end position="443"/>
    </location>
</feature>